<reference evidence="13 14" key="1">
    <citation type="submission" date="2025-05" db="UniProtKB">
        <authorList>
            <consortium name="RefSeq"/>
        </authorList>
    </citation>
    <scope>IDENTIFICATION</scope>
    <source>
        <tissue evidence="13 14">Muscle</tissue>
    </source>
</reference>
<dbReference type="PROSITE" id="PS50262">
    <property type="entry name" value="G_PROTEIN_RECEP_F1_2"/>
    <property type="match status" value="1"/>
</dbReference>
<evidence type="ECO:0000256" key="8">
    <source>
        <dbReference type="ARBA" id="ARBA00023170"/>
    </source>
</evidence>
<evidence type="ECO:0000259" key="11">
    <source>
        <dbReference type="PROSITE" id="PS50262"/>
    </source>
</evidence>
<keyword evidence="4 10" id="KW-0812">Transmembrane</keyword>
<evidence type="ECO:0000256" key="9">
    <source>
        <dbReference type="ARBA" id="ARBA00023224"/>
    </source>
</evidence>
<feature type="transmembrane region" description="Helical" evidence="10">
    <location>
        <begin position="277"/>
        <end position="299"/>
    </location>
</feature>
<dbReference type="Pfam" id="PF00001">
    <property type="entry name" value="7tm_1"/>
    <property type="match status" value="1"/>
</dbReference>
<keyword evidence="9" id="KW-0807">Transducer</keyword>
<dbReference type="RefSeq" id="XP_013793788.1">
    <property type="nucleotide sequence ID" value="XM_013938334.2"/>
</dbReference>
<dbReference type="PANTHER" id="PTHR24228:SF71">
    <property type="entry name" value="PROTEIN TRAPPED IN ENDODERM-1"/>
    <property type="match status" value="1"/>
</dbReference>
<evidence type="ECO:0000256" key="4">
    <source>
        <dbReference type="ARBA" id="ARBA00022692"/>
    </source>
</evidence>
<dbReference type="SMART" id="SM01381">
    <property type="entry name" value="7TM_GPCR_Srsx"/>
    <property type="match status" value="1"/>
</dbReference>
<dbReference type="GeneID" id="106477804"/>
<dbReference type="InterPro" id="IPR000276">
    <property type="entry name" value="GPCR_Rhodpsn"/>
</dbReference>
<evidence type="ECO:0000256" key="3">
    <source>
        <dbReference type="ARBA" id="ARBA00022475"/>
    </source>
</evidence>
<evidence type="ECO:0000256" key="6">
    <source>
        <dbReference type="ARBA" id="ARBA00023040"/>
    </source>
</evidence>
<comment type="subcellular location">
    <subcellularLocation>
        <location evidence="1">Cell membrane</location>
        <topology evidence="1">Multi-pass membrane protein</topology>
    </subcellularLocation>
</comment>
<evidence type="ECO:0000256" key="1">
    <source>
        <dbReference type="ARBA" id="ARBA00004651"/>
    </source>
</evidence>
<keyword evidence="12" id="KW-1185">Reference proteome</keyword>
<feature type="transmembrane region" description="Helical" evidence="10">
    <location>
        <begin position="137"/>
        <end position="158"/>
    </location>
</feature>
<feature type="transmembrane region" description="Helical" evidence="10">
    <location>
        <begin position="58"/>
        <end position="79"/>
    </location>
</feature>
<dbReference type="RefSeq" id="XP_013793796.1">
    <property type="nucleotide sequence ID" value="XM_013938342.2"/>
</dbReference>
<evidence type="ECO:0000256" key="5">
    <source>
        <dbReference type="ARBA" id="ARBA00022989"/>
    </source>
</evidence>
<feature type="transmembrane region" description="Helical" evidence="10">
    <location>
        <begin position="186"/>
        <end position="208"/>
    </location>
</feature>
<dbReference type="SUPFAM" id="SSF81321">
    <property type="entry name" value="Family A G protein-coupled receptor-like"/>
    <property type="match status" value="1"/>
</dbReference>
<name>A0ABM1C427_LIMPO</name>
<evidence type="ECO:0000256" key="7">
    <source>
        <dbReference type="ARBA" id="ARBA00023136"/>
    </source>
</evidence>
<evidence type="ECO:0000313" key="12">
    <source>
        <dbReference type="Proteomes" id="UP000694941"/>
    </source>
</evidence>
<dbReference type="PRINTS" id="PR00237">
    <property type="entry name" value="GPCRRHODOPSN"/>
</dbReference>
<evidence type="ECO:0000313" key="13">
    <source>
        <dbReference type="RefSeq" id="XP_013793783.1"/>
    </source>
</evidence>
<dbReference type="Proteomes" id="UP000694941">
    <property type="component" value="Unplaced"/>
</dbReference>
<keyword evidence="6" id="KW-0297">G-protein coupled receptor</keyword>
<keyword evidence="3" id="KW-1003">Cell membrane</keyword>
<feature type="transmembrane region" description="Helical" evidence="10">
    <location>
        <begin position="20"/>
        <end position="46"/>
    </location>
</feature>
<evidence type="ECO:0000256" key="2">
    <source>
        <dbReference type="ARBA" id="ARBA00010663"/>
    </source>
</evidence>
<dbReference type="Gene3D" id="1.20.1070.10">
    <property type="entry name" value="Rhodopsin 7-helix transmembrane proteins"/>
    <property type="match status" value="1"/>
</dbReference>
<keyword evidence="7 10" id="KW-0472">Membrane</keyword>
<sequence>MEDVNGTEVILEIPRYPRGATVFAAVCCVIFIIIGLLGNFLTILALCRSVKLRNATTAFVISLCTTDFLFCAINLPLTASRYIHQAWLLGETMCSLFPFFFYGNVGASLLSMTMITINRLILINHYNLYDRIYKKRYVALMIAFSWIFSFSMLTPTLARAWGEFGLNDETFSCTILRRNGHSPKKFLFIIGFLVPCVVIIVSYSCIFYKVRHSRRNIEAHSPTSQTTPSTITRQNTQRNDEIRLTRMMLIIFCSFILCFLPLMVVNVFDSRIRYPTIHVLASVLAWMSSCINPFIYAVMNRHYRQAYYRLLCSKVRHHTPSTGSSLNRSQNSCLAGASKTVVSEIFVFPTKVKPERNDKEENAV</sequence>
<comment type="similarity">
    <text evidence="2">Belongs to the G-protein coupled receptor 1 family.</text>
</comment>
<evidence type="ECO:0000313" key="15">
    <source>
        <dbReference type="RefSeq" id="XP_013793796.1"/>
    </source>
</evidence>
<dbReference type="PANTHER" id="PTHR24228">
    <property type="entry name" value="B2 BRADYKININ RECEPTOR/ANGIOTENSIN II RECEPTOR"/>
    <property type="match status" value="1"/>
</dbReference>
<dbReference type="RefSeq" id="XP_013793783.1">
    <property type="nucleotide sequence ID" value="XM_013938329.2"/>
</dbReference>
<evidence type="ECO:0000313" key="14">
    <source>
        <dbReference type="RefSeq" id="XP_013793788.1"/>
    </source>
</evidence>
<dbReference type="CDD" id="cd15210">
    <property type="entry name" value="7tmA_GPR84-like"/>
    <property type="match status" value="1"/>
</dbReference>
<protein>
    <submittedName>
        <fullName evidence="13 14">Protein trapped in endoderm-1-like</fullName>
    </submittedName>
</protein>
<keyword evidence="8" id="KW-0675">Receptor</keyword>
<gene>
    <name evidence="13 14 15" type="primary">LOC106477804</name>
</gene>
<dbReference type="InterPro" id="IPR017452">
    <property type="entry name" value="GPCR_Rhodpsn_7TM"/>
</dbReference>
<feature type="transmembrane region" description="Helical" evidence="10">
    <location>
        <begin position="99"/>
        <end position="117"/>
    </location>
</feature>
<proteinExistence type="inferred from homology"/>
<keyword evidence="5 10" id="KW-1133">Transmembrane helix</keyword>
<organism evidence="12 13">
    <name type="scientific">Limulus polyphemus</name>
    <name type="common">Atlantic horseshoe crab</name>
    <dbReference type="NCBI Taxonomy" id="6850"/>
    <lineage>
        <taxon>Eukaryota</taxon>
        <taxon>Metazoa</taxon>
        <taxon>Ecdysozoa</taxon>
        <taxon>Arthropoda</taxon>
        <taxon>Chelicerata</taxon>
        <taxon>Merostomata</taxon>
        <taxon>Xiphosura</taxon>
        <taxon>Limulidae</taxon>
        <taxon>Limulus</taxon>
    </lineage>
</organism>
<evidence type="ECO:0000256" key="10">
    <source>
        <dbReference type="SAM" id="Phobius"/>
    </source>
</evidence>
<accession>A0ABM1C427</accession>
<feature type="transmembrane region" description="Helical" evidence="10">
    <location>
        <begin position="247"/>
        <end position="265"/>
    </location>
</feature>
<feature type="domain" description="G-protein coupled receptors family 1 profile" evidence="11">
    <location>
        <begin position="38"/>
        <end position="296"/>
    </location>
</feature>